<evidence type="ECO:0000313" key="2">
    <source>
        <dbReference type="EMBL" id="TAA75688.1"/>
    </source>
</evidence>
<feature type="chain" id="PRO_5021976042" description="Type IV pili methyl-accepting chemotaxis transducer N-term" evidence="1">
    <location>
        <begin position="26"/>
        <end position="263"/>
    </location>
</feature>
<accession>A0A521G3V0</accession>
<protein>
    <recommendedName>
        <fullName evidence="4">Type IV pili methyl-accepting chemotaxis transducer N-term</fullName>
    </recommendedName>
</protein>
<dbReference type="AlphaFoldDB" id="A0A521G3V0"/>
<keyword evidence="3" id="KW-1185">Reference proteome</keyword>
<dbReference type="Proteomes" id="UP000316238">
    <property type="component" value="Unassembled WGS sequence"/>
</dbReference>
<evidence type="ECO:0000256" key="1">
    <source>
        <dbReference type="SAM" id="SignalP"/>
    </source>
</evidence>
<reference evidence="2" key="1">
    <citation type="submission" date="2017-07" db="EMBL/GenBank/DDBJ databases">
        <title>The cable genome - Insights into the physiology and evolution of filamentous bacteria capable of sulfide oxidation via long distance electron transfer.</title>
        <authorList>
            <person name="Thorup C."/>
            <person name="Bjerg J.T."/>
            <person name="Schreiber L."/>
            <person name="Nielsen L.P."/>
            <person name="Kjeldsen K.U."/>
            <person name="Boesen T."/>
            <person name="Boggild A."/>
            <person name="Meysman F."/>
            <person name="Geelhoed J."/>
            <person name="Schramm A."/>
        </authorList>
    </citation>
    <scope>NUCLEOTIDE SEQUENCE [LARGE SCALE GENOMIC DNA]</scope>
    <source>
        <strain evidence="2">GS</strain>
    </source>
</reference>
<organism evidence="2 3">
    <name type="scientific">Candidatus Electronema aureum</name>
    <dbReference type="NCBI Taxonomy" id="2005002"/>
    <lineage>
        <taxon>Bacteria</taxon>
        <taxon>Pseudomonadati</taxon>
        <taxon>Thermodesulfobacteriota</taxon>
        <taxon>Desulfobulbia</taxon>
        <taxon>Desulfobulbales</taxon>
        <taxon>Desulfobulbaceae</taxon>
        <taxon>Candidatus Electronema</taxon>
    </lineage>
</organism>
<gene>
    <name evidence="2" type="ORF">CDV28_10429</name>
</gene>
<comment type="caution">
    <text evidence="2">The sequence shown here is derived from an EMBL/GenBank/DDBJ whole genome shotgun (WGS) entry which is preliminary data.</text>
</comment>
<evidence type="ECO:0008006" key="4">
    <source>
        <dbReference type="Google" id="ProtNLM"/>
    </source>
</evidence>
<feature type="signal peptide" evidence="1">
    <location>
        <begin position="1"/>
        <end position="25"/>
    </location>
</feature>
<dbReference type="EMBL" id="NQJD01000004">
    <property type="protein sequence ID" value="TAA75688.1"/>
    <property type="molecule type" value="Genomic_DNA"/>
</dbReference>
<keyword evidence="1" id="KW-0732">Signal</keyword>
<proteinExistence type="predicted"/>
<evidence type="ECO:0000313" key="3">
    <source>
        <dbReference type="Proteomes" id="UP000316238"/>
    </source>
</evidence>
<sequence length="263" mass="29584">MKKISLKAWAAVALCCAMSAGNAAADVNQQELDMLQTAKNVEIASQKITKAYFYKQLDIRADHAGKDLQDSIAQIKRDILTLHEGIKGNDKEAKNIAVFLSYTRDELDKTITKPYSKEVGALMIDFSESLLEGADFLSTRHSKDKGPEAKMLAEVERLLFLLERVNKYYIIHKAGFKDYNNVVQLEKAVQDFEVSLAKVNAYGGYPDETKESVTKINQFWPVAKEFYLGVQQNALPVIVLASTDKLEKEVRTLESFHQSQVVK</sequence>
<name>A0A521G3V0_9BACT</name>